<comment type="subcellular location">
    <subcellularLocation>
        <location evidence="1">Membrane</location>
        <topology evidence="1">Single-pass membrane protein</topology>
    </subcellularLocation>
</comment>
<evidence type="ECO:0000256" key="5">
    <source>
        <dbReference type="ARBA" id="ARBA00023136"/>
    </source>
</evidence>
<dbReference type="PROSITE" id="PS51257">
    <property type="entry name" value="PROKAR_LIPOPROTEIN"/>
    <property type="match status" value="1"/>
</dbReference>
<gene>
    <name evidence="6" type="ORF">FPE_LOCUS1761</name>
</gene>
<dbReference type="GO" id="GO:0016020">
    <property type="term" value="C:membrane"/>
    <property type="evidence" value="ECO:0007669"/>
    <property type="project" value="UniProtKB-SubCell"/>
</dbReference>
<dbReference type="PANTHER" id="PTHR47974">
    <property type="entry name" value="OS07G0415500 PROTEIN"/>
    <property type="match status" value="1"/>
</dbReference>
<evidence type="ECO:0000313" key="7">
    <source>
        <dbReference type="Proteomes" id="UP000834106"/>
    </source>
</evidence>
<dbReference type="PANTHER" id="PTHR47974:SF9">
    <property type="entry name" value="RECEPTOR-LIKE SERINE_THREONINE-PROTEIN KINASE"/>
    <property type="match status" value="1"/>
</dbReference>
<dbReference type="EMBL" id="OU503036">
    <property type="protein sequence ID" value="CAI9754330.1"/>
    <property type="molecule type" value="Genomic_DNA"/>
</dbReference>
<evidence type="ECO:0000256" key="3">
    <source>
        <dbReference type="ARBA" id="ARBA00022729"/>
    </source>
</evidence>
<accession>A0AAD2DJP6</accession>
<dbReference type="SUPFAM" id="SSF56112">
    <property type="entry name" value="Protein kinase-like (PK-like)"/>
    <property type="match status" value="1"/>
</dbReference>
<keyword evidence="7" id="KW-1185">Reference proteome</keyword>
<evidence type="ECO:0000256" key="4">
    <source>
        <dbReference type="ARBA" id="ARBA00022989"/>
    </source>
</evidence>
<name>A0AAD2DJP6_9LAMI</name>
<keyword evidence="3" id="KW-0732">Signal</keyword>
<organism evidence="6 7">
    <name type="scientific">Fraxinus pennsylvanica</name>
    <dbReference type="NCBI Taxonomy" id="56036"/>
    <lineage>
        <taxon>Eukaryota</taxon>
        <taxon>Viridiplantae</taxon>
        <taxon>Streptophyta</taxon>
        <taxon>Embryophyta</taxon>
        <taxon>Tracheophyta</taxon>
        <taxon>Spermatophyta</taxon>
        <taxon>Magnoliopsida</taxon>
        <taxon>eudicotyledons</taxon>
        <taxon>Gunneridae</taxon>
        <taxon>Pentapetalae</taxon>
        <taxon>asterids</taxon>
        <taxon>lamiids</taxon>
        <taxon>Lamiales</taxon>
        <taxon>Oleaceae</taxon>
        <taxon>Oleeae</taxon>
        <taxon>Fraxinus</taxon>
    </lineage>
</organism>
<keyword evidence="5" id="KW-0472">Membrane</keyword>
<sequence length="289" mass="31939">MLSLDRATLLTYPLEKSSQYFTGSITASITACWSLCLSDNLCMGSTSLADGTGVCYLKISEFMDISRQHLLARRMSSRKPKFEGLPSRDSFFASALPVHFSYKELQQATKGFKEKLGEGGFGDVYLGVLTNKTVAAVKQLEGIEQEIISRRRNFEVSAETNHKKLSLWAYEEFEKGNIEAILDKRLLRHEVNTEQVIRAIQISFWCIQEQPSLRPTMGKVVQMLEGISEIRTPPSSTAKKSISAIGQVQVLPMVSSFQTVLNSSAPSQTAANSYLASGQKSEGGTSFLL</sequence>
<proteinExistence type="predicted"/>
<dbReference type="Proteomes" id="UP000834106">
    <property type="component" value="Chromosome 1"/>
</dbReference>
<evidence type="ECO:0000256" key="1">
    <source>
        <dbReference type="ARBA" id="ARBA00004167"/>
    </source>
</evidence>
<dbReference type="Gene3D" id="3.30.200.20">
    <property type="entry name" value="Phosphorylase Kinase, domain 1"/>
    <property type="match status" value="1"/>
</dbReference>
<evidence type="ECO:0000256" key="2">
    <source>
        <dbReference type="ARBA" id="ARBA00022692"/>
    </source>
</evidence>
<dbReference type="AlphaFoldDB" id="A0AAD2DJP6"/>
<protein>
    <submittedName>
        <fullName evidence="6">Uncharacterized protein</fullName>
    </submittedName>
</protein>
<dbReference type="InterPro" id="IPR011009">
    <property type="entry name" value="Kinase-like_dom_sf"/>
</dbReference>
<keyword evidence="4" id="KW-1133">Transmembrane helix</keyword>
<evidence type="ECO:0000313" key="6">
    <source>
        <dbReference type="EMBL" id="CAI9754330.1"/>
    </source>
</evidence>
<reference evidence="6" key="1">
    <citation type="submission" date="2023-05" db="EMBL/GenBank/DDBJ databases">
        <authorList>
            <person name="Huff M."/>
        </authorList>
    </citation>
    <scope>NUCLEOTIDE SEQUENCE</scope>
</reference>
<keyword evidence="2" id="KW-0812">Transmembrane</keyword>